<sequence>MATSFSSNSLSAESGKNAYCDQKITNNNNNNTNNNNNNNNFYLQNTPYLLKSHKSDGLNSGGSGGGGNDVLHNSRLDFNPGHLKKDDYFKNITERNDFTDKIDFFRGSNFLNSDLYRSKSPNAADNYGGRNYPDLYGKPDAKSEYFRQSVAEYYRKNPNDFYFRNEAKSPDYLKTQNSDLFIGRAEGGKRADLPKNGDKSPGLDFLRPKSPKDDPYKQKVESLDFRRKGDGFRKSDTDGDFLKPNCDFGKQPEVYNDKSDYYSEVNNKGNNDYYRKSPEFFRPTDDKNIERCSVISNHSDNSHLSTNSTEISHLRLKINEESDFLPRESAVNGVMNIVNASISGYHAASSSPPISGEMKYIPPGQHHHHHHHHHQVSDRQKILFKGPGGSGLPEENPLRTFLSKWKIFDFVILKATDGSAEEEEEEYNVEEKLKYSAWKAGELPPPS</sequence>
<feature type="compositionally biased region" description="Gly residues" evidence="1">
    <location>
        <begin position="59"/>
        <end position="68"/>
    </location>
</feature>
<evidence type="ECO:0000256" key="1">
    <source>
        <dbReference type="SAM" id="MobiDB-lite"/>
    </source>
</evidence>
<feature type="compositionally biased region" description="Basic and acidic residues" evidence="1">
    <location>
        <begin position="186"/>
        <end position="198"/>
    </location>
</feature>
<feature type="region of interest" description="Disordered" evidence="1">
    <location>
        <begin position="362"/>
        <end position="390"/>
    </location>
</feature>
<feature type="region of interest" description="Disordered" evidence="1">
    <location>
        <begin position="185"/>
        <end position="236"/>
    </location>
</feature>
<gene>
    <name evidence="2" type="ORF">RUM43_011421</name>
</gene>
<comment type="caution">
    <text evidence="2">The sequence shown here is derived from an EMBL/GenBank/DDBJ whole genome shotgun (WGS) entry which is preliminary data.</text>
</comment>
<reference evidence="2 3" key="1">
    <citation type="submission" date="2023-10" db="EMBL/GenBank/DDBJ databases">
        <title>Genomes of two closely related lineages of the louse Polyplax serrata with different host specificities.</title>
        <authorList>
            <person name="Martinu J."/>
            <person name="Tarabai H."/>
            <person name="Stefka J."/>
            <person name="Hypsa V."/>
        </authorList>
    </citation>
    <scope>NUCLEOTIDE SEQUENCE [LARGE SCALE GENOMIC DNA]</scope>
    <source>
        <strain evidence="2">HR10_N</strain>
    </source>
</reference>
<name>A0AAN8NM62_POLSC</name>
<feature type="compositionally biased region" description="Basic and acidic residues" evidence="1">
    <location>
        <begin position="206"/>
        <end position="236"/>
    </location>
</feature>
<evidence type="ECO:0000313" key="3">
    <source>
        <dbReference type="Proteomes" id="UP001372834"/>
    </source>
</evidence>
<evidence type="ECO:0000313" key="2">
    <source>
        <dbReference type="EMBL" id="KAK6621115.1"/>
    </source>
</evidence>
<feature type="compositionally biased region" description="Low complexity" evidence="1">
    <location>
        <begin position="25"/>
        <end position="40"/>
    </location>
</feature>
<dbReference type="EMBL" id="JAWJWE010000039">
    <property type="protein sequence ID" value="KAK6621115.1"/>
    <property type="molecule type" value="Genomic_DNA"/>
</dbReference>
<dbReference type="AlphaFoldDB" id="A0AAN8NM62"/>
<dbReference type="Proteomes" id="UP001372834">
    <property type="component" value="Unassembled WGS sequence"/>
</dbReference>
<proteinExistence type="predicted"/>
<feature type="region of interest" description="Disordered" evidence="1">
    <location>
        <begin position="21"/>
        <end position="73"/>
    </location>
</feature>
<protein>
    <submittedName>
        <fullName evidence="2">Uncharacterized protein</fullName>
    </submittedName>
</protein>
<organism evidence="2 3">
    <name type="scientific">Polyplax serrata</name>
    <name type="common">Common mouse louse</name>
    <dbReference type="NCBI Taxonomy" id="468196"/>
    <lineage>
        <taxon>Eukaryota</taxon>
        <taxon>Metazoa</taxon>
        <taxon>Ecdysozoa</taxon>
        <taxon>Arthropoda</taxon>
        <taxon>Hexapoda</taxon>
        <taxon>Insecta</taxon>
        <taxon>Pterygota</taxon>
        <taxon>Neoptera</taxon>
        <taxon>Paraneoptera</taxon>
        <taxon>Psocodea</taxon>
        <taxon>Troctomorpha</taxon>
        <taxon>Phthiraptera</taxon>
        <taxon>Anoplura</taxon>
        <taxon>Polyplacidae</taxon>
        <taxon>Polyplax</taxon>
    </lineage>
</organism>
<feature type="compositionally biased region" description="Basic residues" evidence="1">
    <location>
        <begin position="365"/>
        <end position="374"/>
    </location>
</feature>
<accession>A0AAN8NM62</accession>